<feature type="transmembrane region" description="Helical" evidence="1">
    <location>
        <begin position="21"/>
        <end position="38"/>
    </location>
</feature>
<name>A0A1U7EWS5_NATPD</name>
<keyword evidence="1" id="KW-1133">Transmembrane helix</keyword>
<organism evidence="2 3">
    <name type="scientific">Natronomonas pharaonis (strain ATCC 35678 / DSM 2160 / CIP 103997 / JCM 8858 / NBRC 14720 / NCIMB 2260 / Gabara)</name>
    <name type="common">Halobacterium pharaonis</name>
    <dbReference type="NCBI Taxonomy" id="348780"/>
    <lineage>
        <taxon>Archaea</taxon>
        <taxon>Methanobacteriati</taxon>
        <taxon>Methanobacteriota</taxon>
        <taxon>Stenosarchaea group</taxon>
        <taxon>Halobacteria</taxon>
        <taxon>Halobacteriales</taxon>
        <taxon>Natronomonadaceae</taxon>
        <taxon>Natronomonas</taxon>
    </lineage>
</organism>
<evidence type="ECO:0000256" key="1">
    <source>
        <dbReference type="SAM" id="Phobius"/>
    </source>
</evidence>
<dbReference type="Proteomes" id="UP000002698">
    <property type="component" value="Chromosome"/>
</dbReference>
<accession>A0A1U7EWS5</accession>
<keyword evidence="1" id="KW-0812">Transmembrane</keyword>
<keyword evidence="1" id="KW-0472">Membrane</keyword>
<dbReference type="GeneID" id="3701602"/>
<reference evidence="2 3" key="1">
    <citation type="journal article" date="2005" name="Genome Res.">
        <title>Living with two extremes: conclusions from the genome sequence of Natronomonas pharaonis.</title>
        <authorList>
            <person name="Falb M."/>
            <person name="Pfeiffer F."/>
            <person name="Palm P."/>
            <person name="Rodewald K."/>
            <person name="Hickmann V."/>
            <person name="Tittor J."/>
            <person name="Oesterhelt D."/>
        </authorList>
    </citation>
    <scope>NUCLEOTIDE SEQUENCE [LARGE SCALE GENOMIC DNA]</scope>
    <source>
        <strain evidence="3">ATCC 35678 / DSM 2160 / CIP 103997 / JCM 8858 / NBRC 14720 / NCIMB 2260 / Gabara</strain>
    </source>
</reference>
<evidence type="ECO:0000313" key="2">
    <source>
        <dbReference type="EMBL" id="CAI49557.1"/>
    </source>
</evidence>
<protein>
    <submittedName>
        <fullName evidence="2">Uncharacterized protein</fullName>
    </submittedName>
</protein>
<dbReference type="EnsemblBacteria" id="CAI49557">
    <property type="protein sequence ID" value="CAI49557"/>
    <property type="gene ID" value="NP_2932A"/>
</dbReference>
<dbReference type="RefSeq" id="WP_011323181.1">
    <property type="nucleotide sequence ID" value="NC_007426.1"/>
</dbReference>
<dbReference type="AlphaFoldDB" id="A0A1U7EWS5"/>
<sequence length="68" mass="7453">MVERRDDPYRRDAGNRRRRRRWAKVGITVLVGLSAGLMTTQGEASLAVVLWAIGGGLLAGAALAWYLL</sequence>
<proteinExistence type="predicted"/>
<dbReference type="KEGG" id="nph:NP_2932A"/>
<dbReference type="HOGENOM" id="CLU_2784215_0_0_2"/>
<dbReference type="EMBL" id="CR936257">
    <property type="protein sequence ID" value="CAI49557.1"/>
    <property type="molecule type" value="Genomic_DNA"/>
</dbReference>
<evidence type="ECO:0000313" key="3">
    <source>
        <dbReference type="Proteomes" id="UP000002698"/>
    </source>
</evidence>
<gene>
    <name evidence="2" type="ordered locus">NP_2932A</name>
</gene>
<feature type="transmembrane region" description="Helical" evidence="1">
    <location>
        <begin position="44"/>
        <end position="67"/>
    </location>
</feature>
<keyword evidence="3" id="KW-1185">Reference proteome</keyword>
<dbReference type="STRING" id="348780.NP_2932A"/>